<keyword evidence="7 13" id="KW-0547">Nucleotide-binding</keyword>
<dbReference type="Proteomes" id="UP001372834">
    <property type="component" value="Unassembled WGS sequence"/>
</dbReference>
<dbReference type="PANTHER" id="PTHR11588">
    <property type="entry name" value="TUBULIN"/>
    <property type="match status" value="1"/>
</dbReference>
<dbReference type="GO" id="GO:0005200">
    <property type="term" value="F:structural constituent of cytoskeleton"/>
    <property type="evidence" value="ECO:0007669"/>
    <property type="project" value="InterPro"/>
</dbReference>
<dbReference type="FunFam" id="3.30.1330.20:FF:000001">
    <property type="entry name" value="Tubulin alpha chain"/>
    <property type="match status" value="1"/>
</dbReference>
<dbReference type="SMART" id="SM00864">
    <property type="entry name" value="Tubulin"/>
    <property type="match status" value="1"/>
</dbReference>
<evidence type="ECO:0000256" key="9">
    <source>
        <dbReference type="ARBA" id="ARBA00022842"/>
    </source>
</evidence>
<evidence type="ECO:0000256" key="13">
    <source>
        <dbReference type="RuleBase" id="RU000352"/>
    </source>
</evidence>
<dbReference type="GO" id="GO:0005737">
    <property type="term" value="C:cytoplasm"/>
    <property type="evidence" value="ECO:0007669"/>
    <property type="project" value="UniProtKB-ARBA"/>
</dbReference>
<dbReference type="SUPFAM" id="SSF52490">
    <property type="entry name" value="Tubulin nucleotide-binding domain-like"/>
    <property type="match status" value="1"/>
</dbReference>
<evidence type="ECO:0000313" key="16">
    <source>
        <dbReference type="EMBL" id="KAK6639675.1"/>
    </source>
</evidence>
<dbReference type="InterPro" id="IPR023123">
    <property type="entry name" value="Tubulin_C"/>
</dbReference>
<dbReference type="GO" id="GO:0016787">
    <property type="term" value="F:hydrolase activity"/>
    <property type="evidence" value="ECO:0007669"/>
    <property type="project" value="UniProtKB-KW"/>
</dbReference>
<keyword evidence="11" id="KW-0206">Cytoskeleton</keyword>
<dbReference type="CDD" id="cd02186">
    <property type="entry name" value="alpha_tubulin"/>
    <property type="match status" value="1"/>
</dbReference>
<keyword evidence="4" id="KW-0963">Cytoplasm</keyword>
<organism evidence="16 17">
    <name type="scientific">Polyplax serrata</name>
    <name type="common">Common mouse louse</name>
    <dbReference type="NCBI Taxonomy" id="468196"/>
    <lineage>
        <taxon>Eukaryota</taxon>
        <taxon>Metazoa</taxon>
        <taxon>Ecdysozoa</taxon>
        <taxon>Arthropoda</taxon>
        <taxon>Hexapoda</taxon>
        <taxon>Insecta</taxon>
        <taxon>Pterygota</taxon>
        <taxon>Neoptera</taxon>
        <taxon>Paraneoptera</taxon>
        <taxon>Psocodea</taxon>
        <taxon>Troctomorpha</taxon>
        <taxon>Phthiraptera</taxon>
        <taxon>Anoplura</taxon>
        <taxon>Polyplacidae</taxon>
        <taxon>Polyplax</taxon>
    </lineage>
</organism>
<dbReference type="InterPro" id="IPR008280">
    <property type="entry name" value="Tub_FtsZ_C"/>
</dbReference>
<dbReference type="InterPro" id="IPR003008">
    <property type="entry name" value="Tubulin_FtsZ_GTPase"/>
</dbReference>
<dbReference type="InterPro" id="IPR018316">
    <property type="entry name" value="Tubulin/FtsZ_2-layer-sand-dom"/>
</dbReference>
<dbReference type="PROSITE" id="PS00227">
    <property type="entry name" value="TUBULIN"/>
    <property type="match status" value="1"/>
</dbReference>
<evidence type="ECO:0000256" key="4">
    <source>
        <dbReference type="ARBA" id="ARBA00022490"/>
    </source>
</evidence>
<feature type="domain" description="Tubulin/FtsZ 2-layer sandwich" evidence="15">
    <location>
        <begin position="294"/>
        <end position="439"/>
    </location>
</feature>
<evidence type="ECO:0000256" key="3">
    <source>
        <dbReference type="ARBA" id="ARBA00009636"/>
    </source>
</evidence>
<evidence type="ECO:0000256" key="10">
    <source>
        <dbReference type="ARBA" id="ARBA00023134"/>
    </source>
</evidence>
<dbReference type="Pfam" id="PF03953">
    <property type="entry name" value="Tubulin_C"/>
    <property type="match status" value="1"/>
</dbReference>
<dbReference type="GO" id="GO:0005525">
    <property type="term" value="F:GTP binding"/>
    <property type="evidence" value="ECO:0007669"/>
    <property type="project" value="UniProtKB-UniRule"/>
</dbReference>
<dbReference type="AlphaFoldDB" id="A0AAN8S5V5"/>
<comment type="subunit">
    <text evidence="13">Dimer of alpha and beta chains. A typical microtubule is a hollow water-filled tube with an outer diameter of 25 nm and an inner diameter of 15 nM. Alpha-beta heterodimers associate head-to-tail to form protofilaments running lengthwise along the microtubule wall with the beta-tubulin subunit facing the microtubule plus end conferring a structural polarity. Microtubules usually have 13 protofilaments but different protofilament numbers can be found in some organisms and specialized cells.</text>
</comment>
<name>A0AAN8S5V5_POLSC</name>
<evidence type="ECO:0000256" key="12">
    <source>
        <dbReference type="ARBA" id="ARBA00049117"/>
    </source>
</evidence>
<sequence length="496" mass="55678">MVSPMLGRCVEGRPVGVVIWRPTCNGGVPAGRKDQCSHTTLFFQRECVCIHVGQAGIQMGTTMWELFCIEHGIAPDGTMLKPPSASNSKSADSAQTFFKLTEDKMIPRMVMVDLEPSILDSVRGSKYKALYHPDQLISGREDACSNFARGHDTVGKEILPISFDSLKKVVENCDSLQGFIMFHSCGGGTGSGFGTLLMESIVNEYPKKSRLEYVVYPAPQVSSSVVEPYNSVLSVHNTLATDYSDCTFMIDNEALYDICQRKLCIERPPYSTLNRMLAQVVSSITASLRFNGMLNVDLAEYQVNLVPFPRLHFPMTGIAPIITQAKVFHEQLSVHDITSECFDNTNQLVKCDLKRGKFIACCLLYRGDIVSNDIKQAITSIKSRKNVQFVEWCPTGFKVGINYQPPSKFPLDEMAKVQRAVCMLANTTAIVEPWERLGKKFDLMFNKKAFIHWYLTEGMEEEQFIESRSNFEMLQLDYIEVQKEMHPLLGQAVSEI</sequence>
<keyword evidence="5 13" id="KW-0493">Microtubule</keyword>
<dbReference type="PRINTS" id="PR01162">
    <property type="entry name" value="ALPHATUBULIN"/>
</dbReference>
<comment type="catalytic activity">
    <reaction evidence="12">
        <text>GTP + H2O = GDP + phosphate + H(+)</text>
        <dbReference type="Rhea" id="RHEA:19669"/>
        <dbReference type="ChEBI" id="CHEBI:15377"/>
        <dbReference type="ChEBI" id="CHEBI:15378"/>
        <dbReference type="ChEBI" id="CHEBI:37565"/>
        <dbReference type="ChEBI" id="CHEBI:43474"/>
        <dbReference type="ChEBI" id="CHEBI:58189"/>
    </reaction>
    <physiologicalReaction direction="left-to-right" evidence="12">
        <dbReference type="Rhea" id="RHEA:19670"/>
    </physiologicalReaction>
</comment>
<dbReference type="Gene3D" id="1.10.287.600">
    <property type="entry name" value="Helix hairpin bin"/>
    <property type="match status" value="1"/>
</dbReference>
<evidence type="ECO:0000259" key="14">
    <source>
        <dbReference type="SMART" id="SM00864"/>
    </source>
</evidence>
<dbReference type="InterPro" id="IPR000217">
    <property type="entry name" value="Tubulin"/>
</dbReference>
<dbReference type="Pfam" id="PF00091">
    <property type="entry name" value="Tubulin"/>
    <property type="match status" value="1"/>
</dbReference>
<dbReference type="Gene3D" id="3.40.50.1440">
    <property type="entry name" value="Tubulin/FtsZ, GTPase domain"/>
    <property type="match status" value="1"/>
</dbReference>
<protein>
    <recommendedName>
        <fullName evidence="13">Tubulin alpha chain</fullName>
    </recommendedName>
</protein>
<accession>A0AAN8S5V5</accession>
<dbReference type="GO" id="GO:0007017">
    <property type="term" value="P:microtubule-based process"/>
    <property type="evidence" value="ECO:0007669"/>
    <property type="project" value="InterPro"/>
</dbReference>
<evidence type="ECO:0000313" key="17">
    <source>
        <dbReference type="Proteomes" id="UP001372834"/>
    </source>
</evidence>
<keyword evidence="9" id="KW-0460">Magnesium</keyword>
<comment type="cofactor">
    <cofactor evidence="1">
        <name>Mg(2+)</name>
        <dbReference type="ChEBI" id="CHEBI:18420"/>
    </cofactor>
</comment>
<proteinExistence type="inferred from homology"/>
<dbReference type="InterPro" id="IPR017975">
    <property type="entry name" value="Tubulin_CS"/>
</dbReference>
<dbReference type="FunFam" id="3.40.50.1440:FF:000007">
    <property type="entry name" value="Tubulin alpha chain"/>
    <property type="match status" value="1"/>
</dbReference>
<dbReference type="PRINTS" id="PR01161">
    <property type="entry name" value="TUBULIN"/>
</dbReference>
<evidence type="ECO:0000256" key="2">
    <source>
        <dbReference type="ARBA" id="ARBA00004245"/>
    </source>
</evidence>
<dbReference type="InterPro" id="IPR002452">
    <property type="entry name" value="Alpha_tubulin"/>
</dbReference>
<comment type="similarity">
    <text evidence="3 13">Belongs to the tubulin family.</text>
</comment>
<evidence type="ECO:0000256" key="5">
    <source>
        <dbReference type="ARBA" id="ARBA00022701"/>
    </source>
</evidence>
<dbReference type="EMBL" id="JAWJWE010000003">
    <property type="protein sequence ID" value="KAK6639675.1"/>
    <property type="molecule type" value="Genomic_DNA"/>
</dbReference>
<evidence type="ECO:0000256" key="8">
    <source>
        <dbReference type="ARBA" id="ARBA00022801"/>
    </source>
</evidence>
<dbReference type="SUPFAM" id="SSF55307">
    <property type="entry name" value="Tubulin C-terminal domain-like"/>
    <property type="match status" value="1"/>
</dbReference>
<keyword evidence="6" id="KW-0479">Metal-binding</keyword>
<keyword evidence="8" id="KW-0378">Hydrolase</keyword>
<dbReference type="InterPro" id="IPR036525">
    <property type="entry name" value="Tubulin/FtsZ_GTPase_sf"/>
</dbReference>
<evidence type="ECO:0000256" key="6">
    <source>
        <dbReference type="ARBA" id="ARBA00022723"/>
    </source>
</evidence>
<feature type="domain" description="Tubulin/FtsZ GTPase" evidence="14">
    <location>
        <begin position="94"/>
        <end position="292"/>
    </location>
</feature>
<dbReference type="InterPro" id="IPR037103">
    <property type="entry name" value="Tubulin/FtsZ-like_C"/>
</dbReference>
<dbReference type="Gene3D" id="3.30.1330.20">
    <property type="entry name" value="Tubulin/FtsZ, C-terminal domain"/>
    <property type="match status" value="1"/>
</dbReference>
<dbReference type="GO" id="GO:0046872">
    <property type="term" value="F:metal ion binding"/>
    <property type="evidence" value="ECO:0007669"/>
    <property type="project" value="UniProtKB-KW"/>
</dbReference>
<comment type="caution">
    <text evidence="16">The sequence shown here is derived from an EMBL/GenBank/DDBJ whole genome shotgun (WGS) entry which is preliminary data.</text>
</comment>
<evidence type="ECO:0000256" key="1">
    <source>
        <dbReference type="ARBA" id="ARBA00001946"/>
    </source>
</evidence>
<dbReference type="GO" id="GO:0005874">
    <property type="term" value="C:microtubule"/>
    <property type="evidence" value="ECO:0007669"/>
    <property type="project" value="UniProtKB-KW"/>
</dbReference>
<comment type="function">
    <text evidence="13">Tubulin is the major constituent of microtubules, a cylinder consisting of laterally associated linear protofilaments composed of alpha- and beta-tubulin heterodimers. Microtubules grow by the addition of GTP-tubulin dimers to the microtubule end, where a stabilizing cap forms. Below the cap, tubulin dimers are in GDP-bound state, owing to GTPase activity of alpha-tubulin.</text>
</comment>
<reference evidence="16 17" key="1">
    <citation type="submission" date="2023-10" db="EMBL/GenBank/DDBJ databases">
        <title>Genomes of two closely related lineages of the louse Polyplax serrata with different host specificities.</title>
        <authorList>
            <person name="Martinu J."/>
            <person name="Tarabai H."/>
            <person name="Stefka J."/>
            <person name="Hypsa V."/>
        </authorList>
    </citation>
    <scope>NUCLEOTIDE SEQUENCE [LARGE SCALE GENOMIC DNA]</scope>
    <source>
        <strain evidence="16">HR10_N</strain>
    </source>
</reference>
<dbReference type="SMART" id="SM00865">
    <property type="entry name" value="Tubulin_C"/>
    <property type="match status" value="1"/>
</dbReference>
<evidence type="ECO:0000259" key="15">
    <source>
        <dbReference type="SMART" id="SM00865"/>
    </source>
</evidence>
<evidence type="ECO:0000256" key="7">
    <source>
        <dbReference type="ARBA" id="ARBA00022741"/>
    </source>
</evidence>
<comment type="subcellular location">
    <subcellularLocation>
        <location evidence="2">Cytoplasm</location>
        <location evidence="2">Cytoskeleton</location>
    </subcellularLocation>
</comment>
<gene>
    <name evidence="16" type="ORF">RUM43_007948</name>
</gene>
<keyword evidence="10 13" id="KW-0342">GTP-binding</keyword>
<evidence type="ECO:0000256" key="11">
    <source>
        <dbReference type="ARBA" id="ARBA00023212"/>
    </source>
</evidence>